<evidence type="ECO:0000313" key="1">
    <source>
        <dbReference type="EMBL" id="JAD16961.1"/>
    </source>
</evidence>
<protein>
    <submittedName>
        <fullName evidence="1">Uncharacterized protein</fullName>
    </submittedName>
</protein>
<sequence>MELATTYPTYHIFPTKYICQEYAHMLLKAAG</sequence>
<reference evidence="1" key="2">
    <citation type="journal article" date="2015" name="Data Brief">
        <title>Shoot transcriptome of the giant reed, Arundo donax.</title>
        <authorList>
            <person name="Barrero R.A."/>
            <person name="Guerrero F.D."/>
            <person name="Moolhuijzen P."/>
            <person name="Goolsby J.A."/>
            <person name="Tidwell J."/>
            <person name="Bellgard S.E."/>
            <person name="Bellgard M.I."/>
        </authorList>
    </citation>
    <scope>NUCLEOTIDE SEQUENCE</scope>
    <source>
        <tissue evidence="1">Shoot tissue taken approximately 20 cm above the soil surface</tissue>
    </source>
</reference>
<dbReference type="AlphaFoldDB" id="A0A0A8XSX2"/>
<accession>A0A0A8XSX2</accession>
<organism evidence="1">
    <name type="scientific">Arundo donax</name>
    <name type="common">Giant reed</name>
    <name type="synonym">Donax arundinaceus</name>
    <dbReference type="NCBI Taxonomy" id="35708"/>
    <lineage>
        <taxon>Eukaryota</taxon>
        <taxon>Viridiplantae</taxon>
        <taxon>Streptophyta</taxon>
        <taxon>Embryophyta</taxon>
        <taxon>Tracheophyta</taxon>
        <taxon>Spermatophyta</taxon>
        <taxon>Magnoliopsida</taxon>
        <taxon>Liliopsida</taxon>
        <taxon>Poales</taxon>
        <taxon>Poaceae</taxon>
        <taxon>PACMAD clade</taxon>
        <taxon>Arundinoideae</taxon>
        <taxon>Arundineae</taxon>
        <taxon>Arundo</taxon>
    </lineage>
</organism>
<dbReference type="EMBL" id="GBRH01280934">
    <property type="protein sequence ID" value="JAD16961.1"/>
    <property type="molecule type" value="Transcribed_RNA"/>
</dbReference>
<proteinExistence type="predicted"/>
<name>A0A0A8XSX2_ARUDO</name>
<reference evidence="1" key="1">
    <citation type="submission" date="2014-09" db="EMBL/GenBank/DDBJ databases">
        <authorList>
            <person name="Magalhaes I.L.F."/>
            <person name="Oliveira U."/>
            <person name="Santos F.R."/>
            <person name="Vidigal T.H.D.A."/>
            <person name="Brescovit A.D."/>
            <person name="Santos A.J."/>
        </authorList>
    </citation>
    <scope>NUCLEOTIDE SEQUENCE</scope>
    <source>
        <tissue evidence="1">Shoot tissue taken approximately 20 cm above the soil surface</tissue>
    </source>
</reference>